<dbReference type="InParanoid" id="A0A409XY66"/>
<feature type="compositionally biased region" description="Pro residues" evidence="3">
    <location>
        <begin position="165"/>
        <end position="177"/>
    </location>
</feature>
<dbReference type="EMBL" id="NHYE01001417">
    <property type="protein sequence ID" value="PPQ95714.1"/>
    <property type="molecule type" value="Genomic_DNA"/>
</dbReference>
<dbReference type="SMART" id="SM00326">
    <property type="entry name" value="SH3"/>
    <property type="match status" value="1"/>
</dbReference>
<evidence type="ECO:0000313" key="5">
    <source>
        <dbReference type="EMBL" id="PPQ95714.1"/>
    </source>
</evidence>
<accession>A0A409XY66</accession>
<comment type="caution">
    <text evidence="5">The sequence shown here is derived from an EMBL/GenBank/DDBJ whole genome shotgun (WGS) entry which is preliminary data.</text>
</comment>
<dbReference type="Proteomes" id="UP000284706">
    <property type="component" value="Unassembled WGS sequence"/>
</dbReference>
<sequence length="257" mass="27791">MTSIDASDYIVSQTRDNISVLLSLGRLSPEDARDILAKIPVVKSPLSHLDSAASYDRPPSDRSVVSSLARPQPPPLPGSRDYIFRAKAIWGYNEDRKASNTGDIIEVVDDKDSGWWRGRLRGSEGMFPSSYVEKLPPPIPSTPKPTPSRNSSSYPEKMPSFPNYQNPPYPAPSPYPYPQQNAYFNPPAPPPQNGPYPQYQAPPQGPPPTVVVAPAENQQQSGGKKHGIFGGGIGNTAESVSAPFPLPSSSIEPSSEL</sequence>
<dbReference type="Pfam" id="PF00018">
    <property type="entry name" value="SH3_1"/>
    <property type="match status" value="1"/>
</dbReference>
<evidence type="ECO:0000313" key="6">
    <source>
        <dbReference type="Proteomes" id="UP000284706"/>
    </source>
</evidence>
<dbReference type="InterPro" id="IPR050670">
    <property type="entry name" value="STAM"/>
</dbReference>
<keyword evidence="6" id="KW-1185">Reference proteome</keyword>
<organism evidence="5 6">
    <name type="scientific">Gymnopilus dilepis</name>
    <dbReference type="NCBI Taxonomy" id="231916"/>
    <lineage>
        <taxon>Eukaryota</taxon>
        <taxon>Fungi</taxon>
        <taxon>Dikarya</taxon>
        <taxon>Basidiomycota</taxon>
        <taxon>Agaricomycotina</taxon>
        <taxon>Agaricomycetes</taxon>
        <taxon>Agaricomycetidae</taxon>
        <taxon>Agaricales</taxon>
        <taxon>Agaricineae</taxon>
        <taxon>Hymenogastraceae</taxon>
        <taxon>Gymnopilus</taxon>
    </lineage>
</organism>
<protein>
    <recommendedName>
        <fullName evidence="4">SH3 domain-containing protein</fullName>
    </recommendedName>
</protein>
<dbReference type="PROSITE" id="PS50002">
    <property type="entry name" value="SH3"/>
    <property type="match status" value="1"/>
</dbReference>
<dbReference type="InterPro" id="IPR001452">
    <property type="entry name" value="SH3_domain"/>
</dbReference>
<feature type="region of interest" description="Disordered" evidence="3">
    <location>
        <begin position="113"/>
        <end position="257"/>
    </location>
</feature>
<dbReference type="Gene3D" id="2.30.30.40">
    <property type="entry name" value="SH3 Domains"/>
    <property type="match status" value="1"/>
</dbReference>
<feature type="compositionally biased region" description="Pro residues" evidence="3">
    <location>
        <begin position="135"/>
        <end position="146"/>
    </location>
</feature>
<name>A0A409XY66_9AGAR</name>
<feature type="domain" description="SH3" evidence="4">
    <location>
        <begin position="81"/>
        <end position="137"/>
    </location>
</feature>
<evidence type="ECO:0000259" key="4">
    <source>
        <dbReference type="PROSITE" id="PS50002"/>
    </source>
</evidence>
<evidence type="ECO:0000256" key="1">
    <source>
        <dbReference type="ARBA" id="ARBA00022443"/>
    </source>
</evidence>
<dbReference type="AlphaFoldDB" id="A0A409XY66"/>
<evidence type="ECO:0000256" key="3">
    <source>
        <dbReference type="SAM" id="MobiDB-lite"/>
    </source>
</evidence>
<gene>
    <name evidence="5" type="ORF">CVT26_008357</name>
</gene>
<proteinExistence type="predicted"/>
<feature type="compositionally biased region" description="Low complexity" evidence="3">
    <location>
        <begin position="247"/>
        <end position="257"/>
    </location>
</feature>
<dbReference type="PANTHER" id="PTHR45929:SF7">
    <property type="entry name" value="LAS SEVENTEEN-BINDING PROTEIN 1"/>
    <property type="match status" value="1"/>
</dbReference>
<dbReference type="SUPFAM" id="SSF50044">
    <property type="entry name" value="SH3-domain"/>
    <property type="match status" value="1"/>
</dbReference>
<evidence type="ECO:0000256" key="2">
    <source>
        <dbReference type="PROSITE-ProRule" id="PRU00192"/>
    </source>
</evidence>
<dbReference type="PANTHER" id="PTHR45929">
    <property type="entry name" value="JAK PATHWAY SIGNAL TRANSDUCTION ADAPTOR MOLECULE"/>
    <property type="match status" value="1"/>
</dbReference>
<dbReference type="InterPro" id="IPR036028">
    <property type="entry name" value="SH3-like_dom_sf"/>
</dbReference>
<reference evidence="5 6" key="1">
    <citation type="journal article" date="2018" name="Evol. Lett.">
        <title>Horizontal gene cluster transfer increased hallucinogenic mushroom diversity.</title>
        <authorList>
            <person name="Reynolds H.T."/>
            <person name="Vijayakumar V."/>
            <person name="Gluck-Thaler E."/>
            <person name="Korotkin H.B."/>
            <person name="Matheny P.B."/>
            <person name="Slot J.C."/>
        </authorList>
    </citation>
    <scope>NUCLEOTIDE SEQUENCE [LARGE SCALE GENOMIC DNA]</scope>
    <source>
        <strain evidence="5 6">SRW20</strain>
    </source>
</reference>
<dbReference type="STRING" id="231916.A0A409XY66"/>
<dbReference type="OrthoDB" id="5983572at2759"/>
<feature type="region of interest" description="Disordered" evidence="3">
    <location>
        <begin position="47"/>
        <end position="79"/>
    </location>
</feature>
<keyword evidence="1 2" id="KW-0728">SH3 domain</keyword>